<evidence type="ECO:0000313" key="4">
    <source>
        <dbReference type="EMBL" id="GFA37709.1"/>
    </source>
</evidence>
<dbReference type="GO" id="GO:0008270">
    <property type="term" value="F:zinc ion binding"/>
    <property type="evidence" value="ECO:0007669"/>
    <property type="project" value="UniProtKB-KW"/>
</dbReference>
<name>A0A699JIH5_TANCI</name>
<keyword evidence="2" id="KW-0175">Coiled coil</keyword>
<keyword evidence="1" id="KW-0862">Zinc</keyword>
<proteinExistence type="predicted"/>
<feature type="domain" description="CCHC-type" evidence="3">
    <location>
        <begin position="235"/>
        <end position="250"/>
    </location>
</feature>
<dbReference type="Gene3D" id="4.10.60.10">
    <property type="entry name" value="Zinc finger, CCHC-type"/>
    <property type="match status" value="1"/>
</dbReference>
<dbReference type="InterPro" id="IPR001878">
    <property type="entry name" value="Znf_CCHC"/>
</dbReference>
<keyword evidence="1" id="KW-0863">Zinc-finger</keyword>
<dbReference type="SMART" id="SM00343">
    <property type="entry name" value="ZnF_C2HC"/>
    <property type="match status" value="1"/>
</dbReference>
<protein>
    <recommendedName>
        <fullName evidence="3">CCHC-type domain-containing protein</fullName>
    </recommendedName>
</protein>
<dbReference type="Pfam" id="PF03299">
    <property type="entry name" value="TF_AP-2"/>
    <property type="match status" value="1"/>
</dbReference>
<dbReference type="SUPFAM" id="SSF57756">
    <property type="entry name" value="Retrovirus zinc finger-like domains"/>
    <property type="match status" value="1"/>
</dbReference>
<dbReference type="GO" id="GO:0003676">
    <property type="term" value="F:nucleic acid binding"/>
    <property type="evidence" value="ECO:0007669"/>
    <property type="project" value="InterPro"/>
</dbReference>
<reference evidence="4" key="1">
    <citation type="journal article" date="2019" name="Sci. Rep.">
        <title>Draft genome of Tanacetum cinerariifolium, the natural source of mosquito coil.</title>
        <authorList>
            <person name="Yamashiro T."/>
            <person name="Shiraishi A."/>
            <person name="Satake H."/>
            <person name="Nakayama K."/>
        </authorList>
    </citation>
    <scope>NUCLEOTIDE SEQUENCE</scope>
</reference>
<dbReference type="AlphaFoldDB" id="A0A699JIH5"/>
<evidence type="ECO:0000256" key="1">
    <source>
        <dbReference type="PROSITE-ProRule" id="PRU00047"/>
    </source>
</evidence>
<comment type="caution">
    <text evidence="4">The sequence shown here is derived from an EMBL/GenBank/DDBJ whole genome shotgun (WGS) entry which is preliminary data.</text>
</comment>
<keyword evidence="1" id="KW-0479">Metal-binding</keyword>
<organism evidence="4">
    <name type="scientific">Tanacetum cinerariifolium</name>
    <name type="common">Dalmatian daisy</name>
    <name type="synonym">Chrysanthemum cinerariifolium</name>
    <dbReference type="NCBI Taxonomy" id="118510"/>
    <lineage>
        <taxon>Eukaryota</taxon>
        <taxon>Viridiplantae</taxon>
        <taxon>Streptophyta</taxon>
        <taxon>Embryophyta</taxon>
        <taxon>Tracheophyta</taxon>
        <taxon>Spermatophyta</taxon>
        <taxon>Magnoliopsida</taxon>
        <taxon>eudicotyledons</taxon>
        <taxon>Gunneridae</taxon>
        <taxon>Pentapetalae</taxon>
        <taxon>asterids</taxon>
        <taxon>campanulids</taxon>
        <taxon>Asterales</taxon>
        <taxon>Asteraceae</taxon>
        <taxon>Asteroideae</taxon>
        <taxon>Anthemideae</taxon>
        <taxon>Anthemidinae</taxon>
        <taxon>Tanacetum</taxon>
    </lineage>
</organism>
<dbReference type="InterPro" id="IPR036875">
    <property type="entry name" value="Znf_CCHC_sf"/>
</dbReference>
<evidence type="ECO:0000256" key="2">
    <source>
        <dbReference type="SAM" id="Coils"/>
    </source>
</evidence>
<feature type="coiled-coil region" evidence="2">
    <location>
        <begin position="316"/>
        <end position="343"/>
    </location>
</feature>
<dbReference type="EMBL" id="BKCJ010413570">
    <property type="protein sequence ID" value="GFA37709.1"/>
    <property type="molecule type" value="Genomic_DNA"/>
</dbReference>
<dbReference type="InterPro" id="IPR013854">
    <property type="entry name" value="TF_AP2_C"/>
</dbReference>
<sequence length="507" mass="57501">MEHYLVHTDYLIWEVIQKGNGHVQVATYTHGQIRVLPPKTAKEILAREGERKIRTTLLMAIPEDHLAKLYEITYAKEMWEAIKSRFEGLHKGYNRFQILLSQLEIHGACVSTKDANQKFLRSLPSSWSQVSLIMKTKPGVDTLIFDDLYNNLRVFESDIKGSTASSSSTQNMAFVSSDNTNNTNEVDEFDLEEMDLKLQVPMISTRLKKFYKKTGRKLYFDAKEPVGFDMTKVECLNCHNTGHFARKCRSKGNQESIRRDVANTGYKAKDNRRRPVKPDENKAMVTIDGEGVDRTGHTEDDIENYALMAFNSSNSGSDTKKLLTEAEKEKEELKTKLEDFQSSSKGLSKLLNSQMSAKDKYGLGSSDVEDSHVNDRFVKVERMHVVPPPMTGNYMPPKSNFGIDESKFTYALKQSTTSESDAKTSDLDFCKSSSSEETLETVPKLIDSKPKVVNEPKVWTDAPIIEEYESDSDDEYVSKALVEQDKPSCAFINTVKHVKTPRKTIQD</sequence>
<dbReference type="PROSITE" id="PS50158">
    <property type="entry name" value="ZF_CCHC"/>
    <property type="match status" value="1"/>
</dbReference>
<accession>A0A699JIH5</accession>
<evidence type="ECO:0000259" key="3">
    <source>
        <dbReference type="PROSITE" id="PS50158"/>
    </source>
</evidence>
<gene>
    <name evidence="4" type="ORF">Tci_609681</name>
</gene>